<dbReference type="InterPro" id="IPR018313">
    <property type="entry name" value="SBP_3_CS"/>
</dbReference>
<organism evidence="7 8">
    <name type="scientific">Oleiphilus messinensis</name>
    <dbReference type="NCBI Taxonomy" id="141451"/>
    <lineage>
        <taxon>Bacteria</taxon>
        <taxon>Pseudomonadati</taxon>
        <taxon>Pseudomonadota</taxon>
        <taxon>Gammaproteobacteria</taxon>
        <taxon>Oceanospirillales</taxon>
        <taxon>Oleiphilaceae</taxon>
        <taxon>Oleiphilus</taxon>
    </lineage>
</organism>
<keyword evidence="8" id="KW-1185">Reference proteome</keyword>
<evidence type="ECO:0000256" key="3">
    <source>
        <dbReference type="ARBA" id="ARBA00022729"/>
    </source>
</evidence>
<evidence type="ECO:0000256" key="5">
    <source>
        <dbReference type="SAM" id="SignalP"/>
    </source>
</evidence>
<proteinExistence type="inferred from homology"/>
<evidence type="ECO:0000256" key="1">
    <source>
        <dbReference type="ARBA" id="ARBA00004196"/>
    </source>
</evidence>
<gene>
    <name evidence="7" type="ORF">OLMES_4948</name>
</gene>
<dbReference type="InterPro" id="IPR001638">
    <property type="entry name" value="Solute-binding_3/MltF_N"/>
</dbReference>
<evidence type="ECO:0000313" key="8">
    <source>
        <dbReference type="Proteomes" id="UP000196027"/>
    </source>
</evidence>
<accession>A0A1Y0IGH5</accession>
<evidence type="ECO:0000256" key="4">
    <source>
        <dbReference type="RuleBase" id="RU003744"/>
    </source>
</evidence>
<dbReference type="AlphaFoldDB" id="A0A1Y0IGH5"/>
<dbReference type="RefSeq" id="WP_087463659.1">
    <property type="nucleotide sequence ID" value="NZ_CP021425.1"/>
</dbReference>
<feature type="domain" description="Solute-binding protein family 3/N-terminal" evidence="6">
    <location>
        <begin position="28"/>
        <end position="259"/>
    </location>
</feature>
<name>A0A1Y0IGH5_9GAMM</name>
<comment type="similarity">
    <text evidence="2 4">Belongs to the bacterial solute-binding protein 3 family.</text>
</comment>
<keyword evidence="3 5" id="KW-0732">Signal</keyword>
<evidence type="ECO:0000259" key="6">
    <source>
        <dbReference type="SMART" id="SM00062"/>
    </source>
</evidence>
<feature type="chain" id="PRO_5012146460" evidence="5">
    <location>
        <begin position="24"/>
        <end position="265"/>
    </location>
</feature>
<dbReference type="PANTHER" id="PTHR35936:SF19">
    <property type="entry name" value="AMINO-ACID-BINDING PROTEIN YXEM-RELATED"/>
    <property type="match status" value="1"/>
</dbReference>
<dbReference type="SUPFAM" id="SSF53850">
    <property type="entry name" value="Periplasmic binding protein-like II"/>
    <property type="match status" value="1"/>
</dbReference>
<sequence length="265" mass="29686">MPLHQTIRTLCVFMVLISARAMADCPERLTVGWESWEPFMYLNSEGQLTGLDIELARAIGMVMTCNLVFIEIPFKRHLLELKRGKIDVASSVQYTAERAEFARYSNAYRSSGMHLIIRAGERKCYPFKSLEDVARSTLVLGSTTGYFYGNEVNALLARTDTAITHEAVLSDEQNVRKLIANRIDAFLGDPVVAFRVAQRFGLSKQIEVHPLPVHSTTFYLIGSKLSVSEATMDSINMALEELEANGALRGILQQYMPPVDIHNPN</sequence>
<dbReference type="PROSITE" id="PS01039">
    <property type="entry name" value="SBP_BACTERIAL_3"/>
    <property type="match status" value="1"/>
</dbReference>
<protein>
    <submittedName>
        <fullName evidence="7">Amino acid ABC transporter periplasmic protein</fullName>
    </submittedName>
</protein>
<evidence type="ECO:0000313" key="7">
    <source>
        <dbReference type="EMBL" id="ARU58936.1"/>
    </source>
</evidence>
<evidence type="ECO:0000256" key="2">
    <source>
        <dbReference type="ARBA" id="ARBA00010333"/>
    </source>
</evidence>
<dbReference type="KEGG" id="ome:OLMES_4948"/>
<dbReference type="Gene3D" id="3.40.190.10">
    <property type="entry name" value="Periplasmic binding protein-like II"/>
    <property type="match status" value="2"/>
</dbReference>
<dbReference type="Proteomes" id="UP000196027">
    <property type="component" value="Chromosome"/>
</dbReference>
<dbReference type="PANTHER" id="PTHR35936">
    <property type="entry name" value="MEMBRANE-BOUND LYTIC MUREIN TRANSGLYCOSYLASE F"/>
    <property type="match status" value="1"/>
</dbReference>
<comment type="subcellular location">
    <subcellularLocation>
        <location evidence="1">Cell envelope</location>
    </subcellularLocation>
</comment>
<dbReference type="Pfam" id="PF00497">
    <property type="entry name" value="SBP_bac_3"/>
    <property type="match status" value="1"/>
</dbReference>
<reference evidence="7 8" key="1">
    <citation type="submission" date="2017-05" db="EMBL/GenBank/DDBJ databases">
        <title>Genomic insights into alkan degradation activity of Oleiphilus messinensis.</title>
        <authorList>
            <person name="Kozyavkin S.A."/>
            <person name="Slesarev A.I."/>
            <person name="Golyshin P.N."/>
            <person name="Korzhenkov A."/>
            <person name="Golyshina O.N."/>
            <person name="Toshchakov S.V."/>
        </authorList>
    </citation>
    <scope>NUCLEOTIDE SEQUENCE [LARGE SCALE GENOMIC DNA]</scope>
    <source>
        <strain evidence="7 8">ME102</strain>
    </source>
</reference>
<dbReference type="OrthoDB" id="9768183at2"/>
<dbReference type="EMBL" id="CP021425">
    <property type="protein sequence ID" value="ARU58936.1"/>
    <property type="molecule type" value="Genomic_DNA"/>
</dbReference>
<dbReference type="GO" id="GO:0030313">
    <property type="term" value="C:cell envelope"/>
    <property type="evidence" value="ECO:0007669"/>
    <property type="project" value="UniProtKB-SubCell"/>
</dbReference>
<feature type="signal peptide" evidence="5">
    <location>
        <begin position="1"/>
        <end position="23"/>
    </location>
</feature>
<dbReference type="SMART" id="SM00062">
    <property type="entry name" value="PBPb"/>
    <property type="match status" value="1"/>
</dbReference>